<accession>A0ABV7WMV4</accession>
<dbReference type="Proteomes" id="UP001595710">
    <property type="component" value="Unassembled WGS sequence"/>
</dbReference>
<comment type="caution">
    <text evidence="1">The sequence shown here is derived from an EMBL/GenBank/DDBJ whole genome shotgun (WGS) entry which is preliminary data.</text>
</comment>
<keyword evidence="2" id="KW-1185">Reference proteome</keyword>
<reference evidence="2" key="1">
    <citation type="journal article" date="2019" name="Int. J. Syst. Evol. Microbiol.">
        <title>The Global Catalogue of Microorganisms (GCM) 10K type strain sequencing project: providing services to taxonomists for standard genome sequencing and annotation.</title>
        <authorList>
            <consortium name="The Broad Institute Genomics Platform"/>
            <consortium name="The Broad Institute Genome Sequencing Center for Infectious Disease"/>
            <person name="Wu L."/>
            <person name="Ma J."/>
        </authorList>
    </citation>
    <scope>NUCLEOTIDE SEQUENCE [LARGE SCALE GENOMIC DNA]</scope>
    <source>
        <strain evidence="2">CECT 8288</strain>
    </source>
</reference>
<organism evidence="1 2">
    <name type="scientific">Reinekea marina</name>
    <dbReference type="NCBI Taxonomy" id="1310421"/>
    <lineage>
        <taxon>Bacteria</taxon>
        <taxon>Pseudomonadati</taxon>
        <taxon>Pseudomonadota</taxon>
        <taxon>Gammaproteobacteria</taxon>
        <taxon>Oceanospirillales</taxon>
        <taxon>Saccharospirillaceae</taxon>
        <taxon>Reinekea</taxon>
    </lineage>
</organism>
<proteinExistence type="predicted"/>
<name>A0ABV7WMV4_9GAMM</name>
<evidence type="ECO:0000313" key="2">
    <source>
        <dbReference type="Proteomes" id="UP001595710"/>
    </source>
</evidence>
<dbReference type="RefSeq" id="WP_290281020.1">
    <property type="nucleotide sequence ID" value="NZ_JAUFQI010000001.1"/>
</dbReference>
<evidence type="ECO:0000313" key="1">
    <source>
        <dbReference type="EMBL" id="MFC3700297.1"/>
    </source>
</evidence>
<protein>
    <submittedName>
        <fullName evidence="1">Uncharacterized protein</fullName>
    </submittedName>
</protein>
<dbReference type="EMBL" id="JBHRYN010000003">
    <property type="protein sequence ID" value="MFC3700297.1"/>
    <property type="molecule type" value="Genomic_DNA"/>
</dbReference>
<sequence length="116" mass="13522">MAEFFLVFVVTFLVVGGVALAMAFGKKPVYQPEIEDLQATLTRLLEGQLTPNEWNFFIDMPIRHNEELDNIRLQCQSINELYALRVRNNQIRFREEGEIKLRFILSKLEQAGSRSF</sequence>
<gene>
    <name evidence="1" type="ORF">ACFOND_01490</name>
</gene>